<evidence type="ECO:0000313" key="2">
    <source>
        <dbReference type="EMBL" id="RKT47039.1"/>
    </source>
</evidence>
<accession>A0A495VCH4</accession>
<name>A0A495VCH4_9GAMM</name>
<sequence>MEGHSLDSVYPDHVTNPAISRAVSRSGFADASSEALETSRGI</sequence>
<gene>
    <name evidence="2" type="ORF">BDD21_4588</name>
</gene>
<evidence type="ECO:0000256" key="1">
    <source>
        <dbReference type="SAM" id="MobiDB-lite"/>
    </source>
</evidence>
<organism evidence="2 3">
    <name type="scientific">Thiocapsa rosea</name>
    <dbReference type="NCBI Taxonomy" id="69360"/>
    <lineage>
        <taxon>Bacteria</taxon>
        <taxon>Pseudomonadati</taxon>
        <taxon>Pseudomonadota</taxon>
        <taxon>Gammaproteobacteria</taxon>
        <taxon>Chromatiales</taxon>
        <taxon>Chromatiaceae</taxon>
        <taxon>Thiocapsa</taxon>
    </lineage>
</organism>
<protein>
    <submittedName>
        <fullName evidence="2">Uncharacterized protein</fullName>
    </submittedName>
</protein>
<evidence type="ECO:0000313" key="3">
    <source>
        <dbReference type="Proteomes" id="UP000274556"/>
    </source>
</evidence>
<comment type="caution">
    <text evidence="2">The sequence shown here is derived from an EMBL/GenBank/DDBJ whole genome shotgun (WGS) entry which is preliminary data.</text>
</comment>
<dbReference type="AlphaFoldDB" id="A0A495VCH4"/>
<dbReference type="EMBL" id="RBXL01000001">
    <property type="protein sequence ID" value="RKT47039.1"/>
    <property type="molecule type" value="Genomic_DNA"/>
</dbReference>
<keyword evidence="3" id="KW-1185">Reference proteome</keyword>
<dbReference type="Proteomes" id="UP000274556">
    <property type="component" value="Unassembled WGS sequence"/>
</dbReference>
<proteinExistence type="predicted"/>
<feature type="region of interest" description="Disordered" evidence="1">
    <location>
        <begin position="1"/>
        <end position="42"/>
    </location>
</feature>
<reference evidence="2 3" key="1">
    <citation type="submission" date="2018-10" db="EMBL/GenBank/DDBJ databases">
        <title>Genomic Encyclopedia of Archaeal and Bacterial Type Strains, Phase II (KMG-II): from individual species to whole genera.</title>
        <authorList>
            <person name="Goeker M."/>
        </authorList>
    </citation>
    <scope>NUCLEOTIDE SEQUENCE [LARGE SCALE GENOMIC DNA]</scope>
    <source>
        <strain evidence="2 3">DSM 235</strain>
    </source>
</reference>